<dbReference type="STRING" id="12930.A0A0Q3M4T3"/>
<evidence type="ECO:0000313" key="8">
    <source>
        <dbReference type="EMBL" id="KQK77647.1"/>
    </source>
</evidence>
<dbReference type="AlphaFoldDB" id="A0A0Q3M4T3"/>
<dbReference type="GO" id="GO:0007156">
    <property type="term" value="P:homophilic cell adhesion via plasma membrane adhesion molecules"/>
    <property type="evidence" value="ECO:0007669"/>
    <property type="project" value="TreeGrafter"/>
</dbReference>
<keyword evidence="2" id="KW-0677">Repeat</keyword>
<dbReference type="Proteomes" id="UP000051836">
    <property type="component" value="Unassembled WGS sequence"/>
</dbReference>
<dbReference type="SUPFAM" id="SSF48726">
    <property type="entry name" value="Immunoglobulin"/>
    <property type="match status" value="2"/>
</dbReference>
<dbReference type="SMART" id="SM00409">
    <property type="entry name" value="IG"/>
    <property type="match status" value="2"/>
</dbReference>
<dbReference type="GO" id="GO:0098632">
    <property type="term" value="F:cell-cell adhesion mediator activity"/>
    <property type="evidence" value="ECO:0007669"/>
    <property type="project" value="TreeGrafter"/>
</dbReference>
<evidence type="ECO:0000313" key="9">
    <source>
        <dbReference type="Proteomes" id="UP000051836"/>
    </source>
</evidence>
<dbReference type="EMBL" id="LMAW01002733">
    <property type="protein sequence ID" value="KQK77647.1"/>
    <property type="molecule type" value="Genomic_DNA"/>
</dbReference>
<dbReference type="GO" id="GO:0005886">
    <property type="term" value="C:plasma membrane"/>
    <property type="evidence" value="ECO:0007669"/>
    <property type="project" value="TreeGrafter"/>
</dbReference>
<dbReference type="InterPro" id="IPR036179">
    <property type="entry name" value="Ig-like_dom_sf"/>
</dbReference>
<dbReference type="GO" id="GO:0007411">
    <property type="term" value="P:axon guidance"/>
    <property type="evidence" value="ECO:0007669"/>
    <property type="project" value="TreeGrafter"/>
</dbReference>
<dbReference type="InterPro" id="IPR007110">
    <property type="entry name" value="Ig-like_dom"/>
</dbReference>
<dbReference type="OrthoDB" id="114660at2759"/>
<keyword evidence="6" id="KW-0393">Immunoglobulin domain</keyword>
<keyword evidence="9" id="KW-1185">Reference proteome</keyword>
<dbReference type="GO" id="GO:0030424">
    <property type="term" value="C:axon"/>
    <property type="evidence" value="ECO:0007669"/>
    <property type="project" value="TreeGrafter"/>
</dbReference>
<feature type="domain" description="Ig-like" evidence="7">
    <location>
        <begin position="118"/>
        <end position="208"/>
    </location>
</feature>
<accession>A0A0Q3M4T3</accession>
<proteinExistence type="predicted"/>
<dbReference type="InterPro" id="IPR013098">
    <property type="entry name" value="Ig_I-set"/>
</dbReference>
<keyword evidence="3" id="KW-0472">Membrane</keyword>
<protein>
    <recommendedName>
        <fullName evidence="7">Ig-like domain-containing protein</fullName>
    </recommendedName>
</protein>
<keyword evidence="4" id="KW-1015">Disulfide bond</keyword>
<name>A0A0Q3M4T3_AMAAE</name>
<comment type="caution">
    <text evidence="8">The sequence shown here is derived from an EMBL/GenBank/DDBJ whole genome shotgun (WGS) entry which is preliminary data.</text>
</comment>
<dbReference type="InterPro" id="IPR013783">
    <property type="entry name" value="Ig-like_fold"/>
</dbReference>
<dbReference type="PROSITE" id="PS50835">
    <property type="entry name" value="IG_LIKE"/>
    <property type="match status" value="2"/>
</dbReference>
<evidence type="ECO:0000256" key="5">
    <source>
        <dbReference type="ARBA" id="ARBA00023180"/>
    </source>
</evidence>
<dbReference type="Pfam" id="PF07679">
    <property type="entry name" value="I-set"/>
    <property type="match status" value="2"/>
</dbReference>
<evidence type="ECO:0000256" key="3">
    <source>
        <dbReference type="ARBA" id="ARBA00023136"/>
    </source>
</evidence>
<evidence type="ECO:0000256" key="4">
    <source>
        <dbReference type="ARBA" id="ARBA00023157"/>
    </source>
</evidence>
<organism evidence="8 9">
    <name type="scientific">Amazona aestiva</name>
    <name type="common">Blue-fronted Amazon parrot</name>
    <dbReference type="NCBI Taxonomy" id="12930"/>
    <lineage>
        <taxon>Eukaryota</taxon>
        <taxon>Metazoa</taxon>
        <taxon>Chordata</taxon>
        <taxon>Craniata</taxon>
        <taxon>Vertebrata</taxon>
        <taxon>Euteleostomi</taxon>
        <taxon>Archelosauria</taxon>
        <taxon>Archosauria</taxon>
        <taxon>Dinosauria</taxon>
        <taxon>Saurischia</taxon>
        <taxon>Theropoda</taxon>
        <taxon>Coelurosauria</taxon>
        <taxon>Aves</taxon>
        <taxon>Neognathae</taxon>
        <taxon>Neoaves</taxon>
        <taxon>Telluraves</taxon>
        <taxon>Australaves</taxon>
        <taxon>Psittaciformes</taxon>
        <taxon>Psittacidae</taxon>
        <taxon>Amazona</taxon>
    </lineage>
</organism>
<dbReference type="InterPro" id="IPR003598">
    <property type="entry name" value="Ig_sub2"/>
</dbReference>
<feature type="domain" description="Ig-like" evidence="7">
    <location>
        <begin position="213"/>
        <end position="305"/>
    </location>
</feature>
<reference evidence="8 9" key="1">
    <citation type="submission" date="2015-10" db="EMBL/GenBank/DDBJ databases">
        <authorList>
            <person name="Gilbert D.G."/>
        </authorList>
    </citation>
    <scope>NUCLEOTIDE SEQUENCE [LARGE SCALE GENOMIC DNA]</scope>
    <source>
        <strain evidence="8">FVVF132</strain>
    </source>
</reference>
<sequence length="365" mass="40779">MPEGNSQKDILIDKEAERRTSAEIIGIECMHEFDWEGVGMRRARPCQNRPFYQKRVFGSMGKTMAHGKKECPTKVSSTEVIENMYENKVGLSSDFVKNGCQFIELERHFVKNGSYFRPLRFLSQTESVTAFIGDTILLKCEVIGEPMPVVHWQRNQEDLLLNSADSRVAVLPSGALQISRVQHGDSGIYRCLAKNPASSRTGNDAEVRVLADPGLHRQQFFLQRPSNVVAMEGKDAILECCVSGYPPPTFTWLRGDEVLPIRSKKYSLLAGSNLLISNVTDDDSGTYTCVVTYKNENSSGSAELSVMEEGYIKVKATRDKWLIKSPGFLTRVNDLTGCNMVLDSRKAPDVAMFSSGEWVQPDSAW</sequence>
<evidence type="ECO:0000256" key="1">
    <source>
        <dbReference type="ARBA" id="ARBA00004370"/>
    </source>
</evidence>
<dbReference type="GO" id="GO:0070593">
    <property type="term" value="P:dendrite self-avoidance"/>
    <property type="evidence" value="ECO:0007669"/>
    <property type="project" value="TreeGrafter"/>
</dbReference>
<dbReference type="SMART" id="SM00408">
    <property type="entry name" value="IGc2"/>
    <property type="match status" value="2"/>
</dbReference>
<dbReference type="CDD" id="cd00096">
    <property type="entry name" value="Ig"/>
    <property type="match status" value="1"/>
</dbReference>
<dbReference type="PANTHER" id="PTHR10075:SF14">
    <property type="entry name" value="CELL ADHESION MOLECULE DSCAM2-RELATED"/>
    <property type="match status" value="1"/>
</dbReference>
<dbReference type="FunFam" id="2.60.40.10:FF:000004">
    <property type="entry name" value="DCC isoform 1"/>
    <property type="match status" value="2"/>
</dbReference>
<keyword evidence="5" id="KW-0325">Glycoprotein</keyword>
<evidence type="ECO:0000256" key="2">
    <source>
        <dbReference type="ARBA" id="ARBA00022737"/>
    </source>
</evidence>
<dbReference type="PANTHER" id="PTHR10075">
    <property type="entry name" value="BASIGIN RELATED"/>
    <property type="match status" value="1"/>
</dbReference>
<dbReference type="Gene3D" id="2.60.40.10">
    <property type="entry name" value="Immunoglobulins"/>
    <property type="match status" value="2"/>
</dbReference>
<evidence type="ECO:0000256" key="6">
    <source>
        <dbReference type="ARBA" id="ARBA00023319"/>
    </source>
</evidence>
<comment type="subcellular location">
    <subcellularLocation>
        <location evidence="1">Membrane</location>
    </subcellularLocation>
</comment>
<dbReference type="InterPro" id="IPR003599">
    <property type="entry name" value="Ig_sub"/>
</dbReference>
<gene>
    <name evidence="8" type="ORF">AAES_123376</name>
</gene>
<evidence type="ECO:0000259" key="7">
    <source>
        <dbReference type="PROSITE" id="PS50835"/>
    </source>
</evidence>